<comment type="caution">
    <text evidence="1">The sequence shown here is derived from an EMBL/GenBank/DDBJ whole genome shotgun (WGS) entry which is preliminary data.</text>
</comment>
<proteinExistence type="predicted"/>
<dbReference type="Gene3D" id="2.40.10.270">
    <property type="entry name" value="Bacteriophage SPP1 head-tail adaptor protein"/>
    <property type="match status" value="1"/>
</dbReference>
<evidence type="ECO:0000313" key="1">
    <source>
        <dbReference type="EMBL" id="MBT9146029.1"/>
    </source>
</evidence>
<dbReference type="Proteomes" id="UP000811545">
    <property type="component" value="Unassembled WGS sequence"/>
</dbReference>
<reference evidence="1 2" key="1">
    <citation type="journal article" date="2021" name="bioRxiv">
        <title>Unique metabolic strategies in Hadean analogues reveal hints for primordial physiology.</title>
        <authorList>
            <person name="Nobu M.K."/>
            <person name="Nakai R."/>
            <person name="Tamazawa S."/>
            <person name="Mori H."/>
            <person name="Toyoda A."/>
            <person name="Ijiri A."/>
            <person name="Suzuki S."/>
            <person name="Kurokawa K."/>
            <person name="Kamagata Y."/>
            <person name="Tamaki H."/>
        </authorList>
    </citation>
    <scope>NUCLEOTIDE SEQUENCE [LARGE SCALE GENOMIC DNA]</scope>
    <source>
        <strain evidence="1">BS525</strain>
    </source>
</reference>
<evidence type="ECO:0008006" key="3">
    <source>
        <dbReference type="Google" id="ProtNLM"/>
    </source>
</evidence>
<evidence type="ECO:0000313" key="2">
    <source>
        <dbReference type="Proteomes" id="UP000811545"/>
    </source>
</evidence>
<dbReference type="InterPro" id="IPR008767">
    <property type="entry name" value="Phage_SPP1_head-tail_adaptor"/>
</dbReference>
<protein>
    <recommendedName>
        <fullName evidence="3">Head-tail adaptor protein</fullName>
    </recommendedName>
</protein>
<name>A0A9E2BIT9_PSYF1</name>
<organism evidence="1 2">
    <name type="scientific">Psychracetigena formicireducens</name>
    <dbReference type="NCBI Taxonomy" id="2986056"/>
    <lineage>
        <taxon>Bacteria</taxon>
        <taxon>Bacillati</taxon>
        <taxon>Candidatus Lithacetigenota</taxon>
        <taxon>Candidatus Psychracetigena</taxon>
    </lineage>
</organism>
<sequence length="136" mass="15466">MFDKVLFDAVVFNVWLEAIPRDDPSVVSFRSLLINRCNIQRYVPGALDEYGHPIRTWGNLLLDEPCRWSTPKNTEIKAGIEIVIADLKLFLRNNVGITEKDRVILKGRAYEIISVVKRQDGIGLHHVEALLKTVVA</sequence>
<dbReference type="Pfam" id="PF05521">
    <property type="entry name" value="Phage_HCP"/>
    <property type="match status" value="1"/>
</dbReference>
<accession>A0A9E2BIT9</accession>
<gene>
    <name evidence="1" type="ORF">DDT42_01908</name>
</gene>
<dbReference type="EMBL" id="QLTW01000277">
    <property type="protein sequence ID" value="MBT9146029.1"/>
    <property type="molecule type" value="Genomic_DNA"/>
</dbReference>
<dbReference type="AlphaFoldDB" id="A0A9E2BIT9"/>
<dbReference type="InterPro" id="IPR038666">
    <property type="entry name" value="SSP1_head-tail_sf"/>
</dbReference>